<name>A0A843XLH6_COLES</name>
<proteinExistence type="predicted"/>
<comment type="caution">
    <text evidence="1">The sequence shown here is derived from an EMBL/GenBank/DDBJ whole genome shotgun (WGS) entry which is preliminary data.</text>
</comment>
<dbReference type="AlphaFoldDB" id="A0A843XLH6"/>
<dbReference type="EMBL" id="NMUH01009563">
    <property type="protein sequence ID" value="MQM20186.1"/>
    <property type="molecule type" value="Genomic_DNA"/>
</dbReference>
<evidence type="ECO:0000313" key="1">
    <source>
        <dbReference type="EMBL" id="MQM20186.1"/>
    </source>
</evidence>
<reference evidence="1" key="1">
    <citation type="submission" date="2017-07" db="EMBL/GenBank/DDBJ databases">
        <title>Taro Niue Genome Assembly and Annotation.</title>
        <authorList>
            <person name="Atibalentja N."/>
            <person name="Keating K."/>
            <person name="Fields C.J."/>
        </authorList>
    </citation>
    <scope>NUCLEOTIDE SEQUENCE</scope>
    <source>
        <strain evidence="1">Niue_2</strain>
        <tissue evidence="1">Leaf</tissue>
    </source>
</reference>
<protein>
    <submittedName>
        <fullName evidence="1">Uncharacterized protein</fullName>
    </submittedName>
</protein>
<dbReference type="Proteomes" id="UP000652761">
    <property type="component" value="Unassembled WGS sequence"/>
</dbReference>
<accession>A0A843XLH6</accession>
<gene>
    <name evidence="1" type="ORF">Taro_053202</name>
</gene>
<evidence type="ECO:0000313" key="2">
    <source>
        <dbReference type="Proteomes" id="UP000652761"/>
    </source>
</evidence>
<organism evidence="1 2">
    <name type="scientific">Colocasia esculenta</name>
    <name type="common">Wild taro</name>
    <name type="synonym">Arum esculentum</name>
    <dbReference type="NCBI Taxonomy" id="4460"/>
    <lineage>
        <taxon>Eukaryota</taxon>
        <taxon>Viridiplantae</taxon>
        <taxon>Streptophyta</taxon>
        <taxon>Embryophyta</taxon>
        <taxon>Tracheophyta</taxon>
        <taxon>Spermatophyta</taxon>
        <taxon>Magnoliopsida</taxon>
        <taxon>Liliopsida</taxon>
        <taxon>Araceae</taxon>
        <taxon>Aroideae</taxon>
        <taxon>Colocasieae</taxon>
        <taxon>Colocasia</taxon>
    </lineage>
</organism>
<sequence>MLGLSPSEGDRMATRQVSTTDMINVTGQVTRSWCQGCKGDAWHFRWSGLRTAHSSPSFGCSSPSLSPCCLCSVESLEERSLWMACEGHSWLVDGVSMGIGGRKRVACVREGPIGVDLRLEVRLHSSTLRGGLRSRGHSRRRLPGRGRLVATVGGDERALKVVVEGLKRKKRKGAVERWKWGGC</sequence>
<keyword evidence="2" id="KW-1185">Reference proteome</keyword>